<dbReference type="InterPro" id="IPR000335">
    <property type="entry name" value="Bleomycin-R"/>
</dbReference>
<dbReference type="InterPro" id="IPR004360">
    <property type="entry name" value="Glyas_Fos-R_dOase_dom"/>
</dbReference>
<dbReference type="GO" id="GO:0046677">
    <property type="term" value="P:response to antibiotic"/>
    <property type="evidence" value="ECO:0007669"/>
    <property type="project" value="UniProtKB-KW"/>
</dbReference>
<comment type="similarity">
    <text evidence="1">Belongs to the bleomycin resistance protein family.</text>
</comment>
<reference evidence="5" key="1">
    <citation type="submission" date="2023-03" db="EMBL/GenBank/DDBJ databases">
        <title>Edaphobacter sp.</title>
        <authorList>
            <person name="Huber K.J."/>
            <person name="Papendorf J."/>
            <person name="Pilke C."/>
            <person name="Bunk B."/>
            <person name="Sproeer C."/>
            <person name="Pester M."/>
        </authorList>
    </citation>
    <scope>NUCLEOTIDE SEQUENCE</scope>
    <source>
        <strain evidence="5">DSM 110680</strain>
    </source>
</reference>
<dbReference type="Pfam" id="PF00903">
    <property type="entry name" value="Glyoxalase"/>
    <property type="match status" value="1"/>
</dbReference>
<name>A0AAU7DJV1_9BACT</name>
<dbReference type="AlphaFoldDB" id="A0AAU7DJV1"/>
<evidence type="ECO:0000256" key="2">
    <source>
        <dbReference type="ARBA" id="ARBA00021572"/>
    </source>
</evidence>
<dbReference type="PROSITE" id="PS51819">
    <property type="entry name" value="VOC"/>
    <property type="match status" value="1"/>
</dbReference>
<keyword evidence="3" id="KW-0046">Antibiotic resistance</keyword>
<organism evidence="5">
    <name type="scientific">Telmatobacter sp. DSM 110680</name>
    <dbReference type="NCBI Taxonomy" id="3036704"/>
    <lineage>
        <taxon>Bacteria</taxon>
        <taxon>Pseudomonadati</taxon>
        <taxon>Acidobacteriota</taxon>
        <taxon>Terriglobia</taxon>
        <taxon>Terriglobales</taxon>
        <taxon>Acidobacteriaceae</taxon>
        <taxon>Telmatobacter</taxon>
    </lineage>
</organism>
<dbReference type="Gene3D" id="3.10.180.10">
    <property type="entry name" value="2,3-Dihydroxybiphenyl 1,2-Dioxygenase, domain 1"/>
    <property type="match status" value="1"/>
</dbReference>
<evidence type="ECO:0000313" key="5">
    <source>
        <dbReference type="EMBL" id="XBH17360.1"/>
    </source>
</evidence>
<gene>
    <name evidence="5" type="ORF">P8935_22690</name>
</gene>
<accession>A0AAU7DJV1</accession>
<evidence type="ECO:0000256" key="1">
    <source>
        <dbReference type="ARBA" id="ARBA00011051"/>
    </source>
</evidence>
<dbReference type="InterPro" id="IPR037523">
    <property type="entry name" value="VOC_core"/>
</dbReference>
<dbReference type="RefSeq" id="WP_348262591.1">
    <property type="nucleotide sequence ID" value="NZ_CP121196.1"/>
</dbReference>
<dbReference type="EMBL" id="CP121196">
    <property type="protein sequence ID" value="XBH17360.1"/>
    <property type="molecule type" value="Genomic_DNA"/>
</dbReference>
<dbReference type="SUPFAM" id="SSF54593">
    <property type="entry name" value="Glyoxalase/Bleomycin resistance protein/Dihydroxybiphenyl dioxygenase"/>
    <property type="match status" value="1"/>
</dbReference>
<dbReference type="InterPro" id="IPR029068">
    <property type="entry name" value="Glyas_Bleomycin-R_OHBP_Dase"/>
</dbReference>
<evidence type="ECO:0000259" key="4">
    <source>
        <dbReference type="PROSITE" id="PS51819"/>
    </source>
</evidence>
<evidence type="ECO:0000256" key="3">
    <source>
        <dbReference type="ARBA" id="ARBA00023251"/>
    </source>
</evidence>
<protein>
    <recommendedName>
        <fullName evidence="2">Bleomycin resistance protein</fullName>
    </recommendedName>
</protein>
<dbReference type="CDD" id="cd08349">
    <property type="entry name" value="BLMA_like"/>
    <property type="match status" value="1"/>
</dbReference>
<proteinExistence type="inferred from homology"/>
<feature type="domain" description="VOC" evidence="4">
    <location>
        <begin position="3"/>
        <end position="115"/>
    </location>
</feature>
<sequence>MPRLERIAPELPSANLDSAISYYEKKLGFEVALRFPGNEYAIVERDGVAIHLFVAGSLKPDSIGIHIFTSGLDQFFREFETSGAIISQKIERKPWGNREFRVRDEFGNELKFTEPIEEDAA</sequence>